<evidence type="ECO:0000313" key="2">
    <source>
        <dbReference type="EMBL" id="GFQ69787.1"/>
    </source>
</evidence>
<dbReference type="OrthoDB" id="8058536at2759"/>
<feature type="domain" description="RNase H type-1" evidence="1">
    <location>
        <begin position="257"/>
        <end position="384"/>
    </location>
</feature>
<dbReference type="InterPro" id="IPR002156">
    <property type="entry name" value="RNaseH_domain"/>
</dbReference>
<comment type="caution">
    <text evidence="2">The sequence shown here is derived from an EMBL/GenBank/DDBJ whole genome shotgun (WGS) entry which is preliminary data.</text>
</comment>
<sequence length="456" mass="51580">MEIDKSSTKRPVTDNVQEAAKILKPSTRIESGGIQTTKEVEDVMLLDLTWSVLGNPLGSDHFPVVISYATPIACATLRQPRWKFDQADWETFRTQADITEDMVSSGSIDEAILDPVHHQGLRLCLGAFRTSPVESLYAEAYEPPLDLRRKYLCLNHFMKIQSMKTNTAYSYLFNFSLYDLKSHRSSLTYSQPFHFRIRDLINDLNLNIGRTALCKISELPPWKVIYPKVDFTLSCYSKACTPVSTYRTLYLEHRELFSDYEPIFTDGSKSESHVGSAVVSLSTVITDALPISASIYTAELHALRIATEHISLSCGKKFIIYTYSLSALQSIVSLHSSSHPILVDITHALANHLKKKDIRFCWIPGHAGITENELADTAARSETGCSERFPIPHSDLKACFRQKLQSVWQSNWDQQAENKLHSVMPVLAPTVPSSSNRREQVIWTRLRLYRTHPPNA</sequence>
<dbReference type="CDD" id="cd09276">
    <property type="entry name" value="Rnase_HI_RT_non_LTR"/>
    <property type="match status" value="1"/>
</dbReference>
<dbReference type="GO" id="GO:0004523">
    <property type="term" value="F:RNA-DNA hybrid ribonuclease activity"/>
    <property type="evidence" value="ECO:0007669"/>
    <property type="project" value="InterPro"/>
</dbReference>
<dbReference type="InterPro" id="IPR012337">
    <property type="entry name" value="RNaseH-like_sf"/>
</dbReference>
<keyword evidence="3" id="KW-1185">Reference proteome</keyword>
<keyword evidence="2" id="KW-0808">Transferase</keyword>
<name>A0A8X6F469_TRICU</name>
<dbReference type="SUPFAM" id="SSF53098">
    <property type="entry name" value="Ribonuclease H-like"/>
    <property type="match status" value="1"/>
</dbReference>
<proteinExistence type="predicted"/>
<dbReference type="PROSITE" id="PS50879">
    <property type="entry name" value="RNASE_H_1"/>
    <property type="match status" value="1"/>
</dbReference>
<dbReference type="GO" id="GO:0003676">
    <property type="term" value="F:nucleic acid binding"/>
    <property type="evidence" value="ECO:0007669"/>
    <property type="project" value="InterPro"/>
</dbReference>
<evidence type="ECO:0000313" key="3">
    <source>
        <dbReference type="Proteomes" id="UP000887116"/>
    </source>
</evidence>
<dbReference type="EMBL" id="BMAO01010834">
    <property type="protein sequence ID" value="GFQ69787.1"/>
    <property type="molecule type" value="Genomic_DNA"/>
</dbReference>
<organism evidence="2 3">
    <name type="scientific">Trichonephila clavata</name>
    <name type="common">Joro spider</name>
    <name type="synonym">Nephila clavata</name>
    <dbReference type="NCBI Taxonomy" id="2740835"/>
    <lineage>
        <taxon>Eukaryota</taxon>
        <taxon>Metazoa</taxon>
        <taxon>Ecdysozoa</taxon>
        <taxon>Arthropoda</taxon>
        <taxon>Chelicerata</taxon>
        <taxon>Arachnida</taxon>
        <taxon>Araneae</taxon>
        <taxon>Araneomorphae</taxon>
        <taxon>Entelegynae</taxon>
        <taxon>Araneoidea</taxon>
        <taxon>Nephilidae</taxon>
        <taxon>Trichonephila</taxon>
    </lineage>
</organism>
<dbReference type="GO" id="GO:0003964">
    <property type="term" value="F:RNA-directed DNA polymerase activity"/>
    <property type="evidence" value="ECO:0007669"/>
    <property type="project" value="UniProtKB-KW"/>
</dbReference>
<keyword evidence="2" id="KW-0695">RNA-directed DNA polymerase</keyword>
<dbReference type="InterPro" id="IPR036397">
    <property type="entry name" value="RNaseH_sf"/>
</dbReference>
<accession>A0A8X6F469</accession>
<dbReference type="Pfam" id="PF00075">
    <property type="entry name" value="RNase_H"/>
    <property type="match status" value="1"/>
</dbReference>
<reference evidence="2" key="1">
    <citation type="submission" date="2020-07" db="EMBL/GenBank/DDBJ databases">
        <title>Multicomponent nature underlies the extraordinary mechanical properties of spider dragline silk.</title>
        <authorList>
            <person name="Kono N."/>
            <person name="Nakamura H."/>
            <person name="Mori M."/>
            <person name="Yoshida Y."/>
            <person name="Ohtoshi R."/>
            <person name="Malay A.D."/>
            <person name="Moran D.A.P."/>
            <person name="Tomita M."/>
            <person name="Numata K."/>
            <person name="Arakawa K."/>
        </authorList>
    </citation>
    <scope>NUCLEOTIDE SEQUENCE</scope>
</reference>
<keyword evidence="2" id="KW-0548">Nucleotidyltransferase</keyword>
<dbReference type="Proteomes" id="UP000887116">
    <property type="component" value="Unassembled WGS sequence"/>
</dbReference>
<dbReference type="Gene3D" id="3.30.420.10">
    <property type="entry name" value="Ribonuclease H-like superfamily/Ribonuclease H"/>
    <property type="match status" value="1"/>
</dbReference>
<protein>
    <submittedName>
        <fullName evidence="2">Putative RNA-directed DNA polymerase from transposon X-element</fullName>
    </submittedName>
</protein>
<dbReference type="AlphaFoldDB" id="A0A8X6F469"/>
<gene>
    <name evidence="2" type="primary">X-elementORF2_748</name>
    <name evidence="2" type="ORF">TNCT_59631</name>
</gene>
<evidence type="ECO:0000259" key="1">
    <source>
        <dbReference type="PROSITE" id="PS50879"/>
    </source>
</evidence>